<dbReference type="PANTHER" id="PTHR37422:SF13">
    <property type="entry name" value="LIPOPOLYSACCHARIDE BIOSYNTHESIS PROTEIN PA4999-RELATED"/>
    <property type="match status" value="1"/>
</dbReference>
<feature type="transmembrane region" description="Helical" evidence="6">
    <location>
        <begin position="361"/>
        <end position="382"/>
    </location>
</feature>
<dbReference type="InterPro" id="IPR007016">
    <property type="entry name" value="O-antigen_ligase-rel_domated"/>
</dbReference>
<feature type="transmembrane region" description="Helical" evidence="6">
    <location>
        <begin position="132"/>
        <end position="149"/>
    </location>
</feature>
<evidence type="ECO:0000256" key="4">
    <source>
        <dbReference type="ARBA" id="ARBA00023136"/>
    </source>
</evidence>
<dbReference type="RefSeq" id="WP_158062219.1">
    <property type="nucleotide sequence ID" value="NZ_CP044427.1"/>
</dbReference>
<feature type="transmembrane region" description="Helical" evidence="6">
    <location>
        <begin position="211"/>
        <end position="230"/>
    </location>
</feature>
<evidence type="ECO:0000256" key="6">
    <source>
        <dbReference type="SAM" id="Phobius"/>
    </source>
</evidence>
<dbReference type="GO" id="GO:0016020">
    <property type="term" value="C:membrane"/>
    <property type="evidence" value="ECO:0007669"/>
    <property type="project" value="UniProtKB-SubCell"/>
</dbReference>
<evidence type="ECO:0000313" key="9">
    <source>
        <dbReference type="Proteomes" id="UP000326546"/>
    </source>
</evidence>
<evidence type="ECO:0000259" key="7">
    <source>
        <dbReference type="Pfam" id="PF04932"/>
    </source>
</evidence>
<evidence type="ECO:0000256" key="2">
    <source>
        <dbReference type="ARBA" id="ARBA00022692"/>
    </source>
</evidence>
<reference evidence="8 9" key="1">
    <citation type="submission" date="2019-09" db="EMBL/GenBank/DDBJ databases">
        <title>Serinicoccus pratensis sp. nov., isolated from meadow soil.</title>
        <authorList>
            <person name="Zhang W."/>
        </authorList>
    </citation>
    <scope>NUCLEOTIDE SEQUENCE [LARGE SCALE GENOMIC DNA]</scope>
    <source>
        <strain evidence="8 9">W204</strain>
    </source>
</reference>
<gene>
    <name evidence="8" type="ORF">FY030_14360</name>
</gene>
<dbReference type="EMBL" id="CP044427">
    <property type="protein sequence ID" value="QFG69725.1"/>
    <property type="molecule type" value="Genomic_DNA"/>
</dbReference>
<feature type="transmembrane region" description="Helical" evidence="6">
    <location>
        <begin position="389"/>
        <end position="406"/>
    </location>
</feature>
<feature type="transmembrane region" description="Helical" evidence="6">
    <location>
        <begin position="64"/>
        <end position="83"/>
    </location>
</feature>
<comment type="subcellular location">
    <subcellularLocation>
        <location evidence="1">Membrane</location>
        <topology evidence="1">Multi-pass membrane protein</topology>
    </subcellularLocation>
</comment>
<feature type="transmembrane region" description="Helical" evidence="6">
    <location>
        <begin position="155"/>
        <end position="177"/>
    </location>
</feature>
<keyword evidence="4 6" id="KW-0472">Membrane</keyword>
<feature type="region of interest" description="Disordered" evidence="5">
    <location>
        <begin position="435"/>
        <end position="469"/>
    </location>
</feature>
<evidence type="ECO:0000256" key="1">
    <source>
        <dbReference type="ARBA" id="ARBA00004141"/>
    </source>
</evidence>
<protein>
    <recommendedName>
        <fullName evidence="7">O-antigen ligase-related domain-containing protein</fullName>
    </recommendedName>
</protein>
<keyword evidence="9" id="KW-1185">Reference proteome</keyword>
<feature type="transmembrane region" description="Helical" evidence="6">
    <location>
        <begin position="236"/>
        <end position="267"/>
    </location>
</feature>
<evidence type="ECO:0000256" key="5">
    <source>
        <dbReference type="SAM" id="MobiDB-lite"/>
    </source>
</evidence>
<dbReference type="OrthoDB" id="5124923at2"/>
<dbReference type="InterPro" id="IPR051533">
    <property type="entry name" value="WaaL-like"/>
</dbReference>
<feature type="domain" description="O-antigen ligase-related" evidence="7">
    <location>
        <begin position="239"/>
        <end position="373"/>
    </location>
</feature>
<evidence type="ECO:0000256" key="3">
    <source>
        <dbReference type="ARBA" id="ARBA00022989"/>
    </source>
</evidence>
<sequence>MRIAAGLAIFLAAAVGVEVVSPNSPVQLGLLVTALAFGVLLAAVPVPYLPAMALILFVAVPQQAVGYLNGASPAALALFAWALRKALRRVPSGRSPVLVMIARSAGVAVVLWSTFLLMHAATANTFTTSRNWIVSLTLAAVLPLFVAGPTREARAVWSVWPIVTLVAASYAAIEFLLQSNALFESLYALVGRPVEQQWAVYRSHASFGHPLYAATFFATSAAAGLARWLIDRSSLVWIIASIVGLTVTVSRGALLAVAAAAAVVFFVGWLQFKKGDLPGYRSGLVITCAMGVAALSTGLLQTRSGALEASTSSLARTEVLSIALATVRETGWRGTGAGTSDQSIQSWNDQGLMVESSPLQVLVSLGIPGSLAFAILIAVLLAHCLRTRNLAALGAIVAFVVAISGYNAIESLLPLHAFMGVLFLLVIAGPPEHHSASAGRSASTEDTPGPAGCTPPDKAHNAGVSHQRR</sequence>
<feature type="transmembrane region" description="Helical" evidence="6">
    <location>
        <begin position="26"/>
        <end position="57"/>
    </location>
</feature>
<proteinExistence type="predicted"/>
<evidence type="ECO:0000313" key="8">
    <source>
        <dbReference type="EMBL" id="QFG69725.1"/>
    </source>
</evidence>
<dbReference type="Proteomes" id="UP000326546">
    <property type="component" value="Chromosome"/>
</dbReference>
<dbReference type="AlphaFoldDB" id="A0A5J6V7C3"/>
<dbReference type="KEGG" id="serw:FY030_14360"/>
<dbReference type="PANTHER" id="PTHR37422">
    <property type="entry name" value="TEICHURONIC ACID BIOSYNTHESIS PROTEIN TUAE"/>
    <property type="match status" value="1"/>
</dbReference>
<organism evidence="8 9">
    <name type="scientific">Ornithinimicrobium pratense</name>
    <dbReference type="NCBI Taxonomy" id="2593973"/>
    <lineage>
        <taxon>Bacteria</taxon>
        <taxon>Bacillati</taxon>
        <taxon>Actinomycetota</taxon>
        <taxon>Actinomycetes</taxon>
        <taxon>Micrococcales</taxon>
        <taxon>Ornithinimicrobiaceae</taxon>
        <taxon>Ornithinimicrobium</taxon>
    </lineage>
</organism>
<feature type="transmembrane region" description="Helical" evidence="6">
    <location>
        <begin position="95"/>
        <end position="120"/>
    </location>
</feature>
<name>A0A5J6V7C3_9MICO</name>
<keyword evidence="3 6" id="KW-1133">Transmembrane helix</keyword>
<dbReference type="Pfam" id="PF04932">
    <property type="entry name" value="Wzy_C"/>
    <property type="match status" value="1"/>
</dbReference>
<keyword evidence="2 6" id="KW-0812">Transmembrane</keyword>
<feature type="transmembrane region" description="Helical" evidence="6">
    <location>
        <begin position="279"/>
        <end position="300"/>
    </location>
</feature>
<accession>A0A5J6V7C3</accession>